<keyword evidence="8" id="KW-0547">Nucleotide-binding</keyword>
<proteinExistence type="predicted"/>
<comment type="caution">
    <text evidence="17">The sequence shown here is derived from an EMBL/GenBank/DDBJ whole genome shotgun (WGS) entry which is preliminary data.</text>
</comment>
<dbReference type="InterPro" id="IPR003661">
    <property type="entry name" value="HisK_dim/P_dom"/>
</dbReference>
<keyword evidence="12" id="KW-0902">Two-component regulatory system</keyword>
<dbReference type="GO" id="GO:0005524">
    <property type="term" value="F:ATP binding"/>
    <property type="evidence" value="ECO:0007669"/>
    <property type="project" value="UniProtKB-KW"/>
</dbReference>
<feature type="domain" description="Histidine kinase" evidence="15">
    <location>
        <begin position="235"/>
        <end position="452"/>
    </location>
</feature>
<dbReference type="SUPFAM" id="SSF47384">
    <property type="entry name" value="Homodimeric domain of signal transducing histidine kinase"/>
    <property type="match status" value="1"/>
</dbReference>
<name>A0A5R9L277_9BACT</name>
<dbReference type="Pfam" id="PF00672">
    <property type="entry name" value="HAMP"/>
    <property type="match status" value="1"/>
</dbReference>
<dbReference type="PANTHER" id="PTHR45528">
    <property type="entry name" value="SENSOR HISTIDINE KINASE CPXA"/>
    <property type="match status" value="1"/>
</dbReference>
<evidence type="ECO:0000256" key="4">
    <source>
        <dbReference type="ARBA" id="ARBA00022475"/>
    </source>
</evidence>
<dbReference type="PANTHER" id="PTHR45528:SF1">
    <property type="entry name" value="SENSOR HISTIDINE KINASE CPXA"/>
    <property type="match status" value="1"/>
</dbReference>
<dbReference type="Proteomes" id="UP000306402">
    <property type="component" value="Unassembled WGS sequence"/>
</dbReference>
<evidence type="ECO:0000256" key="3">
    <source>
        <dbReference type="ARBA" id="ARBA00012438"/>
    </source>
</evidence>
<dbReference type="Gene3D" id="3.30.565.10">
    <property type="entry name" value="Histidine kinase-like ATPase, C-terminal domain"/>
    <property type="match status" value="1"/>
</dbReference>
<dbReference type="PROSITE" id="PS50109">
    <property type="entry name" value="HIS_KIN"/>
    <property type="match status" value="1"/>
</dbReference>
<keyword evidence="4" id="KW-1003">Cell membrane</keyword>
<organism evidence="17 18">
    <name type="scientific">Dyadobacter luticola</name>
    <dbReference type="NCBI Taxonomy" id="1979387"/>
    <lineage>
        <taxon>Bacteria</taxon>
        <taxon>Pseudomonadati</taxon>
        <taxon>Bacteroidota</taxon>
        <taxon>Cytophagia</taxon>
        <taxon>Cytophagales</taxon>
        <taxon>Spirosomataceae</taxon>
        <taxon>Dyadobacter</taxon>
    </lineage>
</organism>
<keyword evidence="10" id="KW-0067">ATP-binding</keyword>
<feature type="domain" description="HAMP" evidence="16">
    <location>
        <begin position="174"/>
        <end position="227"/>
    </location>
</feature>
<dbReference type="SUPFAM" id="SSF55874">
    <property type="entry name" value="ATPase domain of HSP90 chaperone/DNA topoisomerase II/histidine kinase"/>
    <property type="match status" value="1"/>
</dbReference>
<evidence type="ECO:0000256" key="1">
    <source>
        <dbReference type="ARBA" id="ARBA00000085"/>
    </source>
</evidence>
<gene>
    <name evidence="17" type="ORF">FEN17_03420</name>
</gene>
<dbReference type="PROSITE" id="PS50885">
    <property type="entry name" value="HAMP"/>
    <property type="match status" value="1"/>
</dbReference>
<dbReference type="InterPro" id="IPR003594">
    <property type="entry name" value="HATPase_dom"/>
</dbReference>
<accession>A0A5R9L277</accession>
<evidence type="ECO:0000256" key="8">
    <source>
        <dbReference type="ARBA" id="ARBA00022741"/>
    </source>
</evidence>
<dbReference type="SMART" id="SM00304">
    <property type="entry name" value="HAMP"/>
    <property type="match status" value="1"/>
</dbReference>
<evidence type="ECO:0000256" key="6">
    <source>
        <dbReference type="ARBA" id="ARBA00022679"/>
    </source>
</evidence>
<evidence type="ECO:0000256" key="11">
    <source>
        <dbReference type="ARBA" id="ARBA00022989"/>
    </source>
</evidence>
<keyword evidence="11 14" id="KW-1133">Transmembrane helix</keyword>
<comment type="subcellular location">
    <subcellularLocation>
        <location evidence="2">Cell membrane</location>
        <topology evidence="2">Multi-pass membrane protein</topology>
    </subcellularLocation>
</comment>
<dbReference type="SMART" id="SM00388">
    <property type="entry name" value="HisKA"/>
    <property type="match status" value="1"/>
</dbReference>
<sequence length="453" mass="51244">MKIQNKITLLFMALTAGIILALSVFIYIFTSESISASFFHRLEVRADIVGHAALEENKYRTSVYYEIKERHLGDLPFEKHTISADLPDEKERKIFPMPASFYSEINKAVPVRFYQNDTSYVAVQIEKAGKELIVISSAVDLYGLEEMAELRKLLIIGFLIAMVFVFTFGKLFSEEVFKPIRRIIRNVKGINALNLHQRLAIDDSNDDVEALSRTFNEMLDRLEITFEMQNNFVSNASHEFKTPLTVISGEAELGLRTPGIPENALVSFRNIYQESEKLEHLASSMLSLAQTGFDGKKEEWNDIRIDELILSVKEAVDKIIADNKVGINFDSLPEDDRKLIVVGNKTLLTAAFTNIVLNSCKYSDNKPVEIIIRADGTYAIVEIRDEGIGIPEREIGQIFVPFFRASNTERYKGYGIGLPLAHNIVRLHQGKVEVVSRVGAGTRFTTFLPFRAF</sequence>
<dbReference type="OrthoDB" id="594725at2"/>
<dbReference type="Gene3D" id="6.10.340.10">
    <property type="match status" value="1"/>
</dbReference>
<dbReference type="GO" id="GO:0000155">
    <property type="term" value="F:phosphorelay sensor kinase activity"/>
    <property type="evidence" value="ECO:0007669"/>
    <property type="project" value="InterPro"/>
</dbReference>
<reference evidence="17 18" key="1">
    <citation type="submission" date="2019-05" db="EMBL/GenBank/DDBJ databases">
        <authorList>
            <person name="Qu J.-H."/>
        </authorList>
    </citation>
    <scope>NUCLEOTIDE SEQUENCE [LARGE SCALE GENOMIC DNA]</scope>
    <source>
        <strain evidence="17 18">T17</strain>
    </source>
</reference>
<evidence type="ECO:0000256" key="5">
    <source>
        <dbReference type="ARBA" id="ARBA00022553"/>
    </source>
</evidence>
<dbReference type="RefSeq" id="WP_138363892.1">
    <property type="nucleotide sequence ID" value="NZ_VCEJ01000002.1"/>
</dbReference>
<dbReference type="InterPro" id="IPR036097">
    <property type="entry name" value="HisK_dim/P_sf"/>
</dbReference>
<evidence type="ECO:0000259" key="15">
    <source>
        <dbReference type="PROSITE" id="PS50109"/>
    </source>
</evidence>
<keyword evidence="5" id="KW-0597">Phosphoprotein</keyword>
<dbReference type="InterPro" id="IPR005467">
    <property type="entry name" value="His_kinase_dom"/>
</dbReference>
<evidence type="ECO:0000256" key="12">
    <source>
        <dbReference type="ARBA" id="ARBA00023012"/>
    </source>
</evidence>
<dbReference type="CDD" id="cd00082">
    <property type="entry name" value="HisKA"/>
    <property type="match status" value="1"/>
</dbReference>
<dbReference type="Pfam" id="PF00512">
    <property type="entry name" value="HisKA"/>
    <property type="match status" value="1"/>
</dbReference>
<evidence type="ECO:0000259" key="16">
    <source>
        <dbReference type="PROSITE" id="PS50885"/>
    </source>
</evidence>
<comment type="catalytic activity">
    <reaction evidence="1">
        <text>ATP + protein L-histidine = ADP + protein N-phospho-L-histidine.</text>
        <dbReference type="EC" id="2.7.13.3"/>
    </reaction>
</comment>
<keyword evidence="9 17" id="KW-0418">Kinase</keyword>
<dbReference type="Gene3D" id="1.10.287.130">
    <property type="match status" value="1"/>
</dbReference>
<dbReference type="InterPro" id="IPR004358">
    <property type="entry name" value="Sig_transdc_His_kin-like_C"/>
</dbReference>
<evidence type="ECO:0000256" key="2">
    <source>
        <dbReference type="ARBA" id="ARBA00004651"/>
    </source>
</evidence>
<evidence type="ECO:0000256" key="10">
    <source>
        <dbReference type="ARBA" id="ARBA00022840"/>
    </source>
</evidence>
<evidence type="ECO:0000256" key="9">
    <source>
        <dbReference type="ARBA" id="ARBA00022777"/>
    </source>
</evidence>
<keyword evidence="7 14" id="KW-0812">Transmembrane</keyword>
<dbReference type="SUPFAM" id="SSF158472">
    <property type="entry name" value="HAMP domain-like"/>
    <property type="match status" value="1"/>
</dbReference>
<keyword evidence="6" id="KW-0808">Transferase</keyword>
<evidence type="ECO:0000313" key="17">
    <source>
        <dbReference type="EMBL" id="TLV02682.1"/>
    </source>
</evidence>
<dbReference type="InterPro" id="IPR036890">
    <property type="entry name" value="HATPase_C_sf"/>
</dbReference>
<evidence type="ECO:0000256" key="14">
    <source>
        <dbReference type="SAM" id="Phobius"/>
    </source>
</evidence>
<dbReference type="AlphaFoldDB" id="A0A5R9L277"/>
<protein>
    <recommendedName>
        <fullName evidence="3">histidine kinase</fullName>
        <ecNumber evidence="3">2.7.13.3</ecNumber>
    </recommendedName>
</protein>
<dbReference type="GO" id="GO:0005886">
    <property type="term" value="C:plasma membrane"/>
    <property type="evidence" value="ECO:0007669"/>
    <property type="project" value="UniProtKB-SubCell"/>
</dbReference>
<feature type="transmembrane region" description="Helical" evidence="14">
    <location>
        <begin position="7"/>
        <end position="29"/>
    </location>
</feature>
<feature type="transmembrane region" description="Helical" evidence="14">
    <location>
        <begin position="153"/>
        <end position="172"/>
    </location>
</feature>
<dbReference type="EMBL" id="VCEJ01000002">
    <property type="protein sequence ID" value="TLV02682.1"/>
    <property type="molecule type" value="Genomic_DNA"/>
</dbReference>
<keyword evidence="13 14" id="KW-0472">Membrane</keyword>
<dbReference type="EC" id="2.7.13.3" evidence="3"/>
<dbReference type="PRINTS" id="PR00344">
    <property type="entry name" value="BCTRLSENSOR"/>
</dbReference>
<dbReference type="InterPro" id="IPR050398">
    <property type="entry name" value="HssS/ArlS-like"/>
</dbReference>
<evidence type="ECO:0000256" key="7">
    <source>
        <dbReference type="ARBA" id="ARBA00022692"/>
    </source>
</evidence>
<dbReference type="Pfam" id="PF02518">
    <property type="entry name" value="HATPase_c"/>
    <property type="match status" value="1"/>
</dbReference>
<dbReference type="SMART" id="SM00387">
    <property type="entry name" value="HATPase_c"/>
    <property type="match status" value="1"/>
</dbReference>
<evidence type="ECO:0000313" key="18">
    <source>
        <dbReference type="Proteomes" id="UP000306402"/>
    </source>
</evidence>
<dbReference type="CDD" id="cd06225">
    <property type="entry name" value="HAMP"/>
    <property type="match status" value="1"/>
</dbReference>
<keyword evidence="18" id="KW-1185">Reference proteome</keyword>
<evidence type="ECO:0000256" key="13">
    <source>
        <dbReference type="ARBA" id="ARBA00023136"/>
    </source>
</evidence>
<dbReference type="InterPro" id="IPR003660">
    <property type="entry name" value="HAMP_dom"/>
</dbReference>